<keyword evidence="4 7" id="KW-1133">Transmembrane helix</keyword>
<feature type="transmembrane region" description="Helical" evidence="7">
    <location>
        <begin position="193"/>
        <end position="212"/>
    </location>
</feature>
<protein>
    <recommendedName>
        <fullName evidence="7">Palmitoyltransferase</fullName>
        <ecNumber evidence="7">2.3.1.225</ecNumber>
    </recommendedName>
</protein>
<dbReference type="Pfam" id="PF01529">
    <property type="entry name" value="DHHC"/>
    <property type="match status" value="1"/>
</dbReference>
<evidence type="ECO:0000256" key="4">
    <source>
        <dbReference type="ARBA" id="ARBA00022989"/>
    </source>
</evidence>
<evidence type="ECO:0000256" key="5">
    <source>
        <dbReference type="ARBA" id="ARBA00023136"/>
    </source>
</evidence>
<comment type="caution">
    <text evidence="10">The sequence shown here is derived from an EMBL/GenBank/DDBJ whole genome shotgun (WGS) entry which is preliminary data.</text>
</comment>
<evidence type="ECO:0000256" key="7">
    <source>
        <dbReference type="RuleBase" id="RU079119"/>
    </source>
</evidence>
<comment type="subcellular location">
    <subcellularLocation>
        <location evidence="1">Membrane</location>
        <topology evidence="1">Multi-pass membrane protein</topology>
    </subcellularLocation>
</comment>
<gene>
    <name evidence="10" type="ORF">BN9_073700</name>
</gene>
<dbReference type="GO" id="GO:0005783">
    <property type="term" value="C:endoplasmic reticulum"/>
    <property type="evidence" value="ECO:0007669"/>
    <property type="project" value="TreeGrafter"/>
</dbReference>
<reference evidence="10 11" key="1">
    <citation type="submission" date="2012-05" db="EMBL/GenBank/DDBJ databases">
        <title>Recombination and specialization in a pathogen metapopulation.</title>
        <authorList>
            <person name="Gardiner A."/>
            <person name="Kemen E."/>
            <person name="Schultz-Larsen T."/>
            <person name="MacLean D."/>
            <person name="Van Oosterhout C."/>
            <person name="Jones J.D.G."/>
        </authorList>
    </citation>
    <scope>NUCLEOTIDE SEQUENCE [LARGE SCALE GENOMIC DNA]</scope>
    <source>
        <strain evidence="10 11">Ac Nc2</strain>
    </source>
</reference>
<dbReference type="EC" id="2.3.1.225" evidence="7"/>
<dbReference type="Proteomes" id="UP000053237">
    <property type="component" value="Unassembled WGS sequence"/>
</dbReference>
<feature type="transmembrane region" description="Helical" evidence="7">
    <location>
        <begin position="12"/>
        <end position="36"/>
    </location>
</feature>
<dbReference type="InParanoid" id="A0A024GID0"/>
<dbReference type="OrthoDB" id="9909019at2759"/>
<dbReference type="EMBL" id="CAIX01000127">
    <property type="protein sequence ID" value="CCI46441.1"/>
    <property type="molecule type" value="Genomic_DNA"/>
</dbReference>
<proteinExistence type="inferred from homology"/>
<comment type="domain">
    <text evidence="7">The DHHC domain is required for palmitoyltransferase activity.</text>
</comment>
<dbReference type="GO" id="GO:0005794">
    <property type="term" value="C:Golgi apparatus"/>
    <property type="evidence" value="ECO:0007669"/>
    <property type="project" value="TreeGrafter"/>
</dbReference>
<feature type="compositionally biased region" description="Polar residues" evidence="8">
    <location>
        <begin position="393"/>
        <end position="410"/>
    </location>
</feature>
<dbReference type="PANTHER" id="PTHR22883">
    <property type="entry name" value="ZINC FINGER DHHC DOMAIN CONTAINING PROTEIN"/>
    <property type="match status" value="1"/>
</dbReference>
<dbReference type="PROSITE" id="PS50216">
    <property type="entry name" value="DHHC"/>
    <property type="match status" value="1"/>
</dbReference>
<evidence type="ECO:0000256" key="2">
    <source>
        <dbReference type="ARBA" id="ARBA00022679"/>
    </source>
</evidence>
<name>A0A024GID0_9STRA</name>
<comment type="similarity">
    <text evidence="7">Belongs to the DHHC palmitoyltransferase family.</text>
</comment>
<dbReference type="STRING" id="65357.A0A024GID0"/>
<keyword evidence="6 7" id="KW-0012">Acyltransferase</keyword>
<dbReference type="GO" id="GO:0006612">
    <property type="term" value="P:protein targeting to membrane"/>
    <property type="evidence" value="ECO:0007669"/>
    <property type="project" value="TreeGrafter"/>
</dbReference>
<feature type="transmembrane region" description="Helical" evidence="7">
    <location>
        <begin position="42"/>
        <end position="60"/>
    </location>
</feature>
<feature type="domain" description="Palmitoyltransferase DHHC" evidence="9">
    <location>
        <begin position="88"/>
        <end position="240"/>
    </location>
</feature>
<evidence type="ECO:0000256" key="6">
    <source>
        <dbReference type="ARBA" id="ARBA00023315"/>
    </source>
</evidence>
<feature type="region of interest" description="Disordered" evidence="8">
    <location>
        <begin position="384"/>
        <end position="411"/>
    </location>
</feature>
<dbReference type="FunCoup" id="A0A024GID0">
    <property type="interactions" value="6"/>
</dbReference>
<dbReference type="AlphaFoldDB" id="A0A024GID0"/>
<dbReference type="InterPro" id="IPR039859">
    <property type="entry name" value="PFA4/ZDH16/20/ERF2-like"/>
</dbReference>
<evidence type="ECO:0000256" key="3">
    <source>
        <dbReference type="ARBA" id="ARBA00022692"/>
    </source>
</evidence>
<keyword evidence="3 7" id="KW-0812">Transmembrane</keyword>
<keyword evidence="2 7" id="KW-0808">Transferase</keyword>
<evidence type="ECO:0000256" key="8">
    <source>
        <dbReference type="SAM" id="MobiDB-lite"/>
    </source>
</evidence>
<dbReference type="InterPro" id="IPR001594">
    <property type="entry name" value="Palmitoyltrfase_DHHC"/>
</dbReference>
<accession>A0A024GID0</accession>
<evidence type="ECO:0000313" key="10">
    <source>
        <dbReference type="EMBL" id="CCI46441.1"/>
    </source>
</evidence>
<keyword evidence="5 7" id="KW-0472">Membrane</keyword>
<keyword evidence="11" id="KW-1185">Reference proteome</keyword>
<comment type="catalytic activity">
    <reaction evidence="7">
        <text>L-cysteinyl-[protein] + hexadecanoyl-CoA = S-hexadecanoyl-L-cysteinyl-[protein] + CoA</text>
        <dbReference type="Rhea" id="RHEA:36683"/>
        <dbReference type="Rhea" id="RHEA-COMP:10131"/>
        <dbReference type="Rhea" id="RHEA-COMP:11032"/>
        <dbReference type="ChEBI" id="CHEBI:29950"/>
        <dbReference type="ChEBI" id="CHEBI:57287"/>
        <dbReference type="ChEBI" id="CHEBI:57379"/>
        <dbReference type="ChEBI" id="CHEBI:74151"/>
        <dbReference type="EC" id="2.3.1.225"/>
    </reaction>
</comment>
<dbReference type="GO" id="GO:0019706">
    <property type="term" value="F:protein-cysteine S-palmitoyltransferase activity"/>
    <property type="evidence" value="ECO:0007669"/>
    <property type="project" value="UniProtKB-EC"/>
</dbReference>
<dbReference type="PANTHER" id="PTHR22883:SF203">
    <property type="entry name" value="PALMITOYLTRANSFERASE"/>
    <property type="match status" value="1"/>
</dbReference>
<feature type="transmembrane region" description="Helical" evidence="7">
    <location>
        <begin position="133"/>
        <end position="157"/>
    </location>
</feature>
<organism evidence="10 11">
    <name type="scientific">Albugo candida</name>
    <dbReference type="NCBI Taxonomy" id="65357"/>
    <lineage>
        <taxon>Eukaryota</taxon>
        <taxon>Sar</taxon>
        <taxon>Stramenopiles</taxon>
        <taxon>Oomycota</taxon>
        <taxon>Peronosporomycetes</taxon>
        <taxon>Albuginales</taxon>
        <taxon>Albuginaceae</taxon>
        <taxon>Albugo</taxon>
    </lineage>
</organism>
<dbReference type="GO" id="GO:0016020">
    <property type="term" value="C:membrane"/>
    <property type="evidence" value="ECO:0007669"/>
    <property type="project" value="UniProtKB-SubCell"/>
</dbReference>
<sequence length="425" mass="48412">MRKNGWQTPHHGLQVATWIVFPFLIIAFFVLCSPFLDKHVRFIVTVSYGIAATIVIAAVWRCTSCDPSDTNAISSLHPVGNVQIDQNRIFCNVCMQYVHRQNRHCRLCNKCVEVFDHHCKWLNNCIGSKNYRFFLTSVIFTSTILSIQLATGSYVFYQTFNDPDLIRARAASFFGCMHDGQDMLTGLCPSHGYRLPLIVIKILHGLLLVWLLPSWLMILQLTFFHFQLCVEHITTYDYIVRKRKRKLAQERENLPRIPWWHSIAPCLFKKPSSSPTVEFSAKNDLRKASDLYLENELEEDIIEVEVENELDITSSGRGSRRQRVFSAVAATAADIPAFARSLPPPVPSRNHSWFERAKSGRYSLQDTFLVDVPPSLSEESVMNYVAGPGTPLSPESKQQNNSDPVCTSEPSFRLPKPLRASVVYI</sequence>
<evidence type="ECO:0000259" key="9">
    <source>
        <dbReference type="Pfam" id="PF01529"/>
    </source>
</evidence>
<evidence type="ECO:0000313" key="11">
    <source>
        <dbReference type="Proteomes" id="UP000053237"/>
    </source>
</evidence>
<evidence type="ECO:0000256" key="1">
    <source>
        <dbReference type="ARBA" id="ARBA00004141"/>
    </source>
</evidence>